<keyword evidence="13" id="KW-0067">ATP-binding</keyword>
<dbReference type="OrthoDB" id="341208at2"/>
<evidence type="ECO:0000313" key="20">
    <source>
        <dbReference type="Proteomes" id="UP000000813"/>
    </source>
</evidence>
<dbReference type="EMBL" id="AE007872">
    <property type="protein sequence ID" value="AAK90905.2"/>
    <property type="molecule type" value="Genomic_DNA"/>
</dbReference>
<dbReference type="InterPro" id="IPR001610">
    <property type="entry name" value="PAC"/>
</dbReference>
<dbReference type="Pfam" id="PF13426">
    <property type="entry name" value="PAS_9"/>
    <property type="match status" value="1"/>
</dbReference>
<feature type="domain" description="PAS" evidence="17">
    <location>
        <begin position="206"/>
        <end position="276"/>
    </location>
</feature>
<evidence type="ECO:0000256" key="14">
    <source>
        <dbReference type="ARBA" id="ARBA00022991"/>
    </source>
</evidence>
<dbReference type="InterPro" id="IPR036890">
    <property type="entry name" value="HATPase_C_sf"/>
</dbReference>
<dbReference type="PROSITE" id="PS50112">
    <property type="entry name" value="PAS"/>
    <property type="match status" value="2"/>
</dbReference>
<dbReference type="SMART" id="SM00086">
    <property type="entry name" value="PAC"/>
    <property type="match status" value="3"/>
</dbReference>
<dbReference type="PANTHER" id="PTHR41523">
    <property type="entry name" value="TWO-COMPONENT SYSTEM SENSOR PROTEIN"/>
    <property type="match status" value="1"/>
</dbReference>
<dbReference type="AlphaFoldDB" id="Q7D2U9"/>
<dbReference type="SUPFAM" id="SSF55785">
    <property type="entry name" value="PYP-like sensor domain (PAS domain)"/>
    <property type="match status" value="3"/>
</dbReference>
<dbReference type="InterPro" id="IPR013767">
    <property type="entry name" value="PAS_fold"/>
</dbReference>
<evidence type="ECO:0000256" key="10">
    <source>
        <dbReference type="ARBA" id="ARBA00022737"/>
    </source>
</evidence>
<keyword evidence="7" id="KW-0285">Flavoprotein</keyword>
<keyword evidence="4" id="KW-0600">Photoreceptor protein</keyword>
<dbReference type="eggNOG" id="COG3920">
    <property type="taxonomic scope" value="Bacteria"/>
</dbReference>
<dbReference type="EnsemblBacteria" id="AAK90905">
    <property type="protein sequence ID" value="AAK90905"/>
    <property type="gene ID" value="Atu5528"/>
</dbReference>
<proteinExistence type="predicted"/>
<keyword evidence="5" id="KW-0597">Phosphoprotein</keyword>
<sequence>MATSHASARTYETRCNRGELLARSGKFYKLQPVTPEVEILILNNVNEPANAVPVASLLDVTDWASGPLGPRSEWPACLHAAIGIMLPSQAQIVMFWGQEFVALYNDIYAPTIGNKHPHAFGRPAREYWNELWDDLEPLLKRVLDKGETIAAKDRPFYIERHGYPETVYFDISYSPVTDQDGIVRGVFCIVNETTERVKADAALRESEERLRAIFAQSAVGIALGDLTGKLISVNDHFCQIVGRRRDELIGIQMQDITFAEDLPENQRLFKHMVETGESFEIEKRYVRGDGSLVWVLNSVSAIRDDQGNMSQAVAISADIGERRHAQEVERHLASMIASSNDAILGIDLDMTITSWNAAAEKLYGYSEDEVVGRTVLMLVPDDRQEEEPTILRQIKAGRIVEPYETQRLRKDGRLVEVLLSVSPIRDVNGRVIGASKTAHDITARKDADRLRSILVNELHHRVKNILATVTAIARQTIGRDKANHEDMEAFTSRLGSLSRAQDLLVHADWQHADLRAVLQQALSPYPAESFQISGPGVSLPPRAVVSLSLALHELATNAAKYGALSVPEGQVSISWQRQGTDGERLRVVWEERGGPEVMSPQRKGFGSTLVERLLSAELNGETKLFYEKNGVICVIEAEINHV</sequence>
<dbReference type="InterPro" id="IPR000014">
    <property type="entry name" value="PAS"/>
</dbReference>
<keyword evidence="8" id="KW-0288">FMN</keyword>
<dbReference type="GO" id="GO:0005524">
    <property type="term" value="F:ATP binding"/>
    <property type="evidence" value="ECO:0007669"/>
    <property type="project" value="UniProtKB-KW"/>
</dbReference>
<gene>
    <name evidence="19" type="ordered locus">Atu5528</name>
</gene>
<evidence type="ECO:0000256" key="12">
    <source>
        <dbReference type="ARBA" id="ARBA00022777"/>
    </source>
</evidence>
<geneLocation type="plasmid" evidence="19 20">
    <name>At</name>
</geneLocation>
<dbReference type="SMART" id="SM00911">
    <property type="entry name" value="HWE_HK"/>
    <property type="match status" value="1"/>
</dbReference>
<keyword evidence="15" id="KW-0843">Virulence</keyword>
<dbReference type="Pfam" id="PF08448">
    <property type="entry name" value="PAS_4"/>
    <property type="match status" value="1"/>
</dbReference>
<evidence type="ECO:0000256" key="9">
    <source>
        <dbReference type="ARBA" id="ARBA00022679"/>
    </source>
</evidence>
<feature type="domain" description="PAS" evidence="17">
    <location>
        <begin position="328"/>
        <end position="397"/>
    </location>
</feature>
<name>Q7D2U9_AGRFC</name>
<keyword evidence="19" id="KW-0614">Plasmid</keyword>
<keyword evidence="11" id="KW-0547">Nucleotide-binding</keyword>
<keyword evidence="16" id="KW-0675">Receptor</keyword>
<evidence type="ECO:0000256" key="16">
    <source>
        <dbReference type="ARBA" id="ARBA00023170"/>
    </source>
</evidence>
<keyword evidence="10" id="KW-0677">Repeat</keyword>
<dbReference type="HOGENOM" id="CLU_000445_114_57_5"/>
<dbReference type="Pfam" id="PF07536">
    <property type="entry name" value="HWE_HK"/>
    <property type="match status" value="1"/>
</dbReference>
<dbReference type="InterPro" id="IPR013656">
    <property type="entry name" value="PAS_4"/>
</dbReference>
<dbReference type="KEGG" id="atu:Atu5528"/>
<dbReference type="PhylomeDB" id="Q7D2U9"/>
<organism evidence="19 20">
    <name type="scientific">Agrobacterium fabrum (strain C58 / ATCC 33970)</name>
    <name type="common">Agrobacterium tumefaciens (strain C58)</name>
    <dbReference type="NCBI Taxonomy" id="176299"/>
    <lineage>
        <taxon>Bacteria</taxon>
        <taxon>Pseudomonadati</taxon>
        <taxon>Pseudomonadota</taxon>
        <taxon>Alphaproteobacteria</taxon>
        <taxon>Hyphomicrobiales</taxon>
        <taxon>Rhizobiaceae</taxon>
        <taxon>Rhizobium/Agrobacterium group</taxon>
        <taxon>Agrobacterium</taxon>
        <taxon>Agrobacterium tumefaciens complex</taxon>
    </lineage>
</organism>
<dbReference type="EC" id="2.7.13.3" evidence="2"/>
<dbReference type="InterPro" id="IPR000700">
    <property type="entry name" value="PAS-assoc_C"/>
</dbReference>
<keyword evidence="9" id="KW-0808">Transferase</keyword>
<evidence type="ECO:0000256" key="2">
    <source>
        <dbReference type="ARBA" id="ARBA00012438"/>
    </source>
</evidence>
<reference evidence="19 20" key="2">
    <citation type="journal article" date="2001" name="Science">
        <title>Genome sequence of the plant pathogen and biotechnology agent Agrobacterium tumefaciens C58.</title>
        <authorList>
            <person name="Goodner B."/>
            <person name="Hinkle G."/>
            <person name="Gattung S."/>
            <person name="Miller N."/>
            <person name="Blanchard M."/>
            <person name="Qurollo B."/>
            <person name="Goldman B.S."/>
            <person name="Cao Y."/>
            <person name="Askenazi M."/>
            <person name="Halling C."/>
            <person name="Mullin L."/>
            <person name="Houmiel K."/>
            <person name="Gordon J."/>
            <person name="Vaudin M."/>
            <person name="Iartchouk O."/>
            <person name="Epp A."/>
            <person name="Liu F."/>
            <person name="Wollam C."/>
            <person name="Allinger M."/>
            <person name="Doughty D."/>
            <person name="Scott C."/>
            <person name="Lappas C."/>
            <person name="Markelz B."/>
            <person name="Flanagan C."/>
            <person name="Crowell C."/>
            <person name="Gurson J."/>
            <person name="Lomo C."/>
            <person name="Sear C."/>
            <person name="Strub G."/>
            <person name="Cielo C."/>
            <person name="Slater S."/>
        </authorList>
    </citation>
    <scope>NUCLEOTIDE SEQUENCE [LARGE SCALE GENOMIC DNA]</scope>
    <source>
        <strain evidence="20">C58 / ATCC 33970</strain>
    </source>
</reference>
<keyword evidence="20" id="KW-1185">Reference proteome</keyword>
<evidence type="ECO:0000256" key="11">
    <source>
        <dbReference type="ARBA" id="ARBA00022741"/>
    </source>
</evidence>
<protein>
    <recommendedName>
        <fullName evidence="3">Blue-light-activated histidine kinase</fullName>
        <ecNumber evidence="2">2.7.13.3</ecNumber>
    </recommendedName>
</protein>
<evidence type="ECO:0000256" key="4">
    <source>
        <dbReference type="ARBA" id="ARBA00022543"/>
    </source>
</evidence>
<evidence type="ECO:0000259" key="18">
    <source>
        <dbReference type="PROSITE" id="PS50113"/>
    </source>
</evidence>
<dbReference type="InterPro" id="IPR011102">
    <property type="entry name" value="Sig_transdc_His_kinase_HWE"/>
</dbReference>
<evidence type="ECO:0000256" key="3">
    <source>
        <dbReference type="ARBA" id="ARBA00021740"/>
    </source>
</evidence>
<evidence type="ECO:0000259" key="17">
    <source>
        <dbReference type="PROSITE" id="PS50112"/>
    </source>
</evidence>
<keyword evidence="14" id="KW-0157">Chromophore</keyword>
<dbReference type="PROSITE" id="PS50113">
    <property type="entry name" value="PAC"/>
    <property type="match status" value="3"/>
</dbReference>
<evidence type="ECO:0000256" key="8">
    <source>
        <dbReference type="ARBA" id="ARBA00022643"/>
    </source>
</evidence>
<dbReference type="NCBIfam" id="TIGR00229">
    <property type="entry name" value="sensory_box"/>
    <property type="match status" value="2"/>
</dbReference>
<dbReference type="eggNOG" id="COG5002">
    <property type="taxonomic scope" value="Bacteria"/>
</dbReference>
<evidence type="ECO:0000256" key="7">
    <source>
        <dbReference type="ARBA" id="ARBA00022630"/>
    </source>
</evidence>
<feature type="domain" description="PAC" evidence="18">
    <location>
        <begin position="152"/>
        <end position="205"/>
    </location>
</feature>
<keyword evidence="12 19" id="KW-0418">Kinase</keyword>
<dbReference type="GO" id="GO:0004673">
    <property type="term" value="F:protein histidine kinase activity"/>
    <property type="evidence" value="ECO:0007669"/>
    <property type="project" value="UniProtKB-EC"/>
</dbReference>
<comment type="catalytic activity">
    <reaction evidence="1">
        <text>ATP + protein L-histidine = ADP + protein N-phospho-L-histidine.</text>
        <dbReference type="EC" id="2.7.13.3"/>
    </reaction>
</comment>
<dbReference type="CDD" id="cd00130">
    <property type="entry name" value="PAS"/>
    <property type="match status" value="2"/>
</dbReference>
<dbReference type="Pfam" id="PF00989">
    <property type="entry name" value="PAS"/>
    <property type="match status" value="1"/>
</dbReference>
<dbReference type="PATRIC" id="fig|176299.10.peg.5197"/>
<dbReference type="PANTHER" id="PTHR41523:SF8">
    <property type="entry name" value="ETHYLENE RESPONSE SENSOR PROTEIN"/>
    <property type="match status" value="1"/>
</dbReference>
<feature type="domain" description="PAC" evidence="18">
    <location>
        <begin position="401"/>
        <end position="453"/>
    </location>
</feature>
<evidence type="ECO:0000256" key="1">
    <source>
        <dbReference type="ARBA" id="ARBA00000085"/>
    </source>
</evidence>
<reference evidence="19 20" key="1">
    <citation type="journal article" date="2001" name="Science">
        <title>The genome of the natural genetic engineer Agrobacterium tumefaciens C58.</title>
        <authorList>
            <person name="Wood D.W."/>
            <person name="Setubal J.C."/>
            <person name="Kaul R."/>
            <person name="Monks D.E."/>
            <person name="Kitajima J.P."/>
            <person name="Okura V.K."/>
            <person name="Zhou Y."/>
            <person name="Chen L."/>
            <person name="Wood G.E."/>
            <person name="Almeida N.F.Jr."/>
            <person name="Woo L."/>
            <person name="Chen Y."/>
            <person name="Paulsen I.T."/>
            <person name="Eisen J.A."/>
            <person name="Karp P.D."/>
            <person name="Bovee D.Sr."/>
            <person name="Chapman P."/>
            <person name="Clendenning J."/>
            <person name="Deatherage G."/>
            <person name="Gillet W."/>
            <person name="Grant C."/>
            <person name="Kutyavin T."/>
            <person name="Levy R."/>
            <person name="Li M.J."/>
            <person name="McClelland E."/>
            <person name="Palmieri A."/>
            <person name="Raymond C."/>
            <person name="Rouse G."/>
            <person name="Saenphimmachak C."/>
            <person name="Wu Z."/>
            <person name="Romero P."/>
            <person name="Gordon D."/>
            <person name="Zhang S."/>
            <person name="Yoo H."/>
            <person name="Tao Y."/>
            <person name="Biddle P."/>
            <person name="Jung M."/>
            <person name="Krespan W."/>
            <person name="Perry M."/>
            <person name="Gordon-Kamm B."/>
            <person name="Liao L."/>
            <person name="Kim S."/>
            <person name="Hendrick C."/>
            <person name="Zhao Z.Y."/>
            <person name="Dolan M."/>
            <person name="Chumley F."/>
            <person name="Tingey S.V."/>
            <person name="Tomb J.F."/>
            <person name="Gordon M.P."/>
            <person name="Olson M.V."/>
            <person name="Nester E.W."/>
        </authorList>
    </citation>
    <scope>NUCLEOTIDE SEQUENCE [LARGE SCALE GENOMIC DNA]</scope>
    <source>
        <strain evidence="20">C58 / ATCC 33970</strain>
    </source>
</reference>
<dbReference type="InterPro" id="IPR035965">
    <property type="entry name" value="PAS-like_dom_sf"/>
</dbReference>
<evidence type="ECO:0000313" key="19">
    <source>
        <dbReference type="EMBL" id="AAK90905.2"/>
    </source>
</evidence>
<accession>Q7D2U9</accession>
<feature type="domain" description="PAC" evidence="18">
    <location>
        <begin position="279"/>
        <end position="331"/>
    </location>
</feature>
<dbReference type="Gene3D" id="3.30.565.10">
    <property type="entry name" value="Histidine kinase-like ATPase, C-terminal domain"/>
    <property type="match status" value="1"/>
</dbReference>
<evidence type="ECO:0000256" key="13">
    <source>
        <dbReference type="ARBA" id="ARBA00022840"/>
    </source>
</evidence>
<evidence type="ECO:0000256" key="5">
    <source>
        <dbReference type="ARBA" id="ARBA00022553"/>
    </source>
</evidence>
<dbReference type="Proteomes" id="UP000000813">
    <property type="component" value="Plasmid At"/>
</dbReference>
<dbReference type="SMART" id="SM00091">
    <property type="entry name" value="PAS"/>
    <property type="match status" value="2"/>
</dbReference>
<dbReference type="GO" id="GO:0009881">
    <property type="term" value="F:photoreceptor activity"/>
    <property type="evidence" value="ECO:0007669"/>
    <property type="project" value="UniProtKB-KW"/>
</dbReference>
<keyword evidence="6" id="KW-0716">Sensory transduction</keyword>
<evidence type="ECO:0000256" key="15">
    <source>
        <dbReference type="ARBA" id="ARBA00023026"/>
    </source>
</evidence>
<dbReference type="GO" id="GO:0006355">
    <property type="term" value="P:regulation of DNA-templated transcription"/>
    <property type="evidence" value="ECO:0007669"/>
    <property type="project" value="InterPro"/>
</dbReference>
<evidence type="ECO:0000256" key="6">
    <source>
        <dbReference type="ARBA" id="ARBA00022606"/>
    </source>
</evidence>
<dbReference type="Gene3D" id="3.30.450.20">
    <property type="entry name" value="PAS domain"/>
    <property type="match status" value="3"/>
</dbReference>